<dbReference type="AlphaFoldDB" id="A0A1M6M1M6"/>
<accession>A0A1M6M1M6</accession>
<dbReference type="RefSeq" id="WP_025835487.1">
    <property type="nucleotide sequence ID" value="NZ_FQZN01000060.1"/>
</dbReference>
<evidence type="ECO:0000313" key="1">
    <source>
        <dbReference type="EMBL" id="SHJ77379.1"/>
    </source>
</evidence>
<protein>
    <submittedName>
        <fullName evidence="1">Uncharacterized protein</fullName>
    </submittedName>
</protein>
<organism evidence="1 2">
    <name type="scientific">Bacteroides stercorirosoris</name>
    <dbReference type="NCBI Taxonomy" id="871324"/>
    <lineage>
        <taxon>Bacteria</taxon>
        <taxon>Pseudomonadati</taxon>
        <taxon>Bacteroidota</taxon>
        <taxon>Bacteroidia</taxon>
        <taxon>Bacteroidales</taxon>
        <taxon>Bacteroidaceae</taxon>
        <taxon>Bacteroides</taxon>
    </lineage>
</organism>
<gene>
    <name evidence="1" type="ORF">SAMN05444350_1602</name>
</gene>
<evidence type="ECO:0000313" key="2">
    <source>
        <dbReference type="Proteomes" id="UP000184192"/>
    </source>
</evidence>
<reference evidence="2" key="1">
    <citation type="submission" date="2016-11" db="EMBL/GenBank/DDBJ databases">
        <authorList>
            <person name="Varghese N."/>
            <person name="Submissions S."/>
        </authorList>
    </citation>
    <scope>NUCLEOTIDE SEQUENCE [LARGE SCALE GENOMIC DNA]</scope>
    <source>
        <strain evidence="2">DSM 26884</strain>
    </source>
</reference>
<dbReference type="GeneID" id="92714863"/>
<sequence>MSKTIYTIDSRDNTMLEVMKQYFKLSDLQMSKEINNMHDILVEQLEKKGISYSALKSVLVPQKKRHEILLVFDTSQIEDEWYGIACHNAVIRLLDKSESHSFLCGDYISKINASQENANDLLYRNLSEHIDLSKIEYKSSEQLFFIYINNVSDRFIDRLRNGLLNFQGFVGIVDVTLSSVLKIYTSSILTNGFIQYHDLILQPSSEHDESFNVEDKNELGYDFAANEFKVRCIYADLFGLFLTYKIERLYFNILDTSDQAMAINSITPVFQRLNTSHIIVTPEKLEYLKQNKGDTMKRIGLSDITPEYLVQKIKENINSNYLFCMEFNDVYQIAKFNIILEINSYKIQLGLKYDYANNTLSLITMY</sequence>
<dbReference type="Proteomes" id="UP000184192">
    <property type="component" value="Unassembled WGS sequence"/>
</dbReference>
<proteinExistence type="predicted"/>
<dbReference type="EMBL" id="FQZN01000060">
    <property type="protein sequence ID" value="SHJ77379.1"/>
    <property type="molecule type" value="Genomic_DNA"/>
</dbReference>
<keyword evidence="2" id="KW-1185">Reference proteome</keyword>
<name>A0A1M6M1M6_9BACE</name>